<dbReference type="SUPFAM" id="SSF53335">
    <property type="entry name" value="S-adenosyl-L-methionine-dependent methyltransferases"/>
    <property type="match status" value="1"/>
</dbReference>
<keyword evidence="2" id="KW-1185">Reference proteome</keyword>
<dbReference type="InterPro" id="IPR029063">
    <property type="entry name" value="SAM-dependent_MTases_sf"/>
</dbReference>
<dbReference type="AlphaFoldDB" id="A0A0V7ZGQ6"/>
<evidence type="ECO:0008006" key="3">
    <source>
        <dbReference type="Google" id="ProtNLM"/>
    </source>
</evidence>
<evidence type="ECO:0000313" key="1">
    <source>
        <dbReference type="EMBL" id="KST63731.1"/>
    </source>
</evidence>
<proteinExistence type="predicted"/>
<reference evidence="1 2" key="1">
    <citation type="journal article" date="2015" name="Genome Announc.">
        <title>Draft Genome of the Euendolithic (true boring) Cyanobacterium Mastigocoleus testarum strain BC008.</title>
        <authorList>
            <person name="Guida B.S."/>
            <person name="Garcia-Pichel F."/>
        </authorList>
    </citation>
    <scope>NUCLEOTIDE SEQUENCE [LARGE SCALE GENOMIC DNA]</scope>
    <source>
        <strain evidence="1 2">BC008</strain>
    </source>
</reference>
<name>A0A0V7ZGQ6_9CYAN</name>
<dbReference type="PANTHER" id="PTHR43861">
    <property type="entry name" value="TRANS-ACONITATE 2-METHYLTRANSFERASE-RELATED"/>
    <property type="match status" value="1"/>
</dbReference>
<dbReference type="Proteomes" id="UP000053372">
    <property type="component" value="Unassembled WGS sequence"/>
</dbReference>
<dbReference type="CDD" id="cd02440">
    <property type="entry name" value="AdoMet_MTases"/>
    <property type="match status" value="1"/>
</dbReference>
<comment type="caution">
    <text evidence="1">The sequence shown here is derived from an EMBL/GenBank/DDBJ whole genome shotgun (WGS) entry which is preliminary data.</text>
</comment>
<accession>A0A0V7ZGQ6</accession>
<dbReference type="Pfam" id="PF13489">
    <property type="entry name" value="Methyltransf_23"/>
    <property type="match status" value="1"/>
</dbReference>
<dbReference type="Gene3D" id="3.40.50.150">
    <property type="entry name" value="Vaccinia Virus protein VP39"/>
    <property type="match status" value="1"/>
</dbReference>
<dbReference type="EMBL" id="LMTZ01000133">
    <property type="protein sequence ID" value="KST63731.1"/>
    <property type="molecule type" value="Genomic_DNA"/>
</dbReference>
<protein>
    <recommendedName>
        <fullName evidence="3">Methyltransferase type 11</fullName>
    </recommendedName>
</protein>
<evidence type="ECO:0000313" key="2">
    <source>
        <dbReference type="Proteomes" id="UP000053372"/>
    </source>
</evidence>
<organism evidence="1 2">
    <name type="scientific">Mastigocoleus testarum BC008</name>
    <dbReference type="NCBI Taxonomy" id="371196"/>
    <lineage>
        <taxon>Bacteria</taxon>
        <taxon>Bacillati</taxon>
        <taxon>Cyanobacteriota</taxon>
        <taxon>Cyanophyceae</taxon>
        <taxon>Nostocales</taxon>
        <taxon>Hapalosiphonaceae</taxon>
        <taxon>Mastigocoleus</taxon>
    </lineage>
</organism>
<gene>
    <name evidence="1" type="ORF">BC008_14835</name>
</gene>
<sequence>MFGLKEEFDYFECSNCGCLQIVEVPSDLGKYYPEEYYIGTEKLPQLPPPIKLGEPVQHWLELAGLDFNSAILDVGSGRGHMLKELNKVGYSNLTGVDPFIEEDLHPQPGVTVLNRTLEQVEGAYDFIMLHHSFEHMTDPIGILNQLYRLLKPNHLLLLRIPLAQSYAWKNYGVNWVQLDPPRHLFLHTQKSIKILAEKTGFSIHNVIYDSIGFQFYGSELYRRDMTLVGSCQTLFENPADFIFSKEELQEFEDRAEILNQKGEGDQACFYLKKGI</sequence>